<reference evidence="1 2" key="1">
    <citation type="submission" date="2020-08" db="EMBL/GenBank/DDBJ databases">
        <title>Genomic Encyclopedia of Type Strains, Phase IV (KMG-IV): sequencing the most valuable type-strain genomes for metagenomic binning, comparative biology and taxonomic classification.</title>
        <authorList>
            <person name="Goeker M."/>
        </authorList>
    </citation>
    <scope>NUCLEOTIDE SEQUENCE [LARGE SCALE GENOMIC DNA]</scope>
    <source>
        <strain evidence="1 2">DSM 2461</strain>
    </source>
</reference>
<name>A0A841RC98_9SPIO</name>
<evidence type="ECO:0000313" key="1">
    <source>
        <dbReference type="EMBL" id="MBB6481306.1"/>
    </source>
</evidence>
<organism evidence="1 2">
    <name type="scientific">Spirochaeta isovalerica</name>
    <dbReference type="NCBI Taxonomy" id="150"/>
    <lineage>
        <taxon>Bacteria</taxon>
        <taxon>Pseudomonadati</taxon>
        <taxon>Spirochaetota</taxon>
        <taxon>Spirochaetia</taxon>
        <taxon>Spirochaetales</taxon>
        <taxon>Spirochaetaceae</taxon>
        <taxon>Spirochaeta</taxon>
    </lineage>
</organism>
<dbReference type="AlphaFoldDB" id="A0A841RC98"/>
<gene>
    <name evidence="1" type="ORF">HNR50_002986</name>
</gene>
<dbReference type="Proteomes" id="UP000587760">
    <property type="component" value="Unassembled WGS sequence"/>
</dbReference>
<comment type="caution">
    <text evidence="1">The sequence shown here is derived from an EMBL/GenBank/DDBJ whole genome shotgun (WGS) entry which is preliminary data.</text>
</comment>
<accession>A0A841RC98</accession>
<keyword evidence="2" id="KW-1185">Reference proteome</keyword>
<dbReference type="Pfam" id="PF10719">
    <property type="entry name" value="ComFB"/>
    <property type="match status" value="1"/>
</dbReference>
<dbReference type="InterPro" id="IPR019657">
    <property type="entry name" value="ComFB"/>
</dbReference>
<sequence>MAIRDKYDLEDLKNETEEFVFQELEKQLDAISDDDICKCQDCVLDMICLSLNQLPTHYRVSLMGTLYAKVESHELEDQISKVVADVIMKVSQNPGHA</sequence>
<proteinExistence type="predicted"/>
<dbReference type="EMBL" id="JACHGJ010000006">
    <property type="protein sequence ID" value="MBB6481306.1"/>
    <property type="molecule type" value="Genomic_DNA"/>
</dbReference>
<protein>
    <submittedName>
        <fullName evidence="1">Competence protein ComFB</fullName>
    </submittedName>
</protein>
<evidence type="ECO:0000313" key="2">
    <source>
        <dbReference type="Proteomes" id="UP000587760"/>
    </source>
</evidence>
<dbReference type="RefSeq" id="WP_184747559.1">
    <property type="nucleotide sequence ID" value="NZ_JACHGJ010000006.1"/>
</dbReference>